<comment type="subcellular location">
    <subcellularLocation>
        <location evidence="12">Cytoplasm</location>
    </subcellularLocation>
</comment>
<dbReference type="SUPFAM" id="SSF53271">
    <property type="entry name" value="PRTase-like"/>
    <property type="match status" value="1"/>
</dbReference>
<dbReference type="KEGG" id="lyj:FKV23_11930"/>
<comment type="similarity">
    <text evidence="11 12">Belongs to the ribose-phosphate pyrophosphokinase family. Class I subfamily.</text>
</comment>
<evidence type="ECO:0000256" key="9">
    <source>
        <dbReference type="ARBA" id="ARBA00049535"/>
    </source>
</evidence>
<dbReference type="Gene3D" id="3.40.50.2020">
    <property type="match status" value="2"/>
</dbReference>
<feature type="active site" evidence="12">
    <location>
        <position position="224"/>
    </location>
</feature>
<dbReference type="PANTHER" id="PTHR10210">
    <property type="entry name" value="RIBOSE-PHOSPHATE DIPHOSPHOKINASE FAMILY MEMBER"/>
    <property type="match status" value="1"/>
</dbReference>
<keyword evidence="5 12" id="KW-0547">Nucleotide-binding</keyword>
<evidence type="ECO:0000313" key="14">
    <source>
        <dbReference type="EMBL" id="QDH70710.1"/>
    </source>
</evidence>
<comment type="catalytic activity">
    <reaction evidence="9 12">
        <text>D-ribose 5-phosphate + ATP = 5-phospho-alpha-D-ribose 1-diphosphate + AMP + H(+)</text>
        <dbReference type="Rhea" id="RHEA:15609"/>
        <dbReference type="ChEBI" id="CHEBI:15378"/>
        <dbReference type="ChEBI" id="CHEBI:30616"/>
        <dbReference type="ChEBI" id="CHEBI:58017"/>
        <dbReference type="ChEBI" id="CHEBI:78346"/>
        <dbReference type="ChEBI" id="CHEBI:456215"/>
        <dbReference type="EC" id="2.7.6.1"/>
    </reaction>
</comment>
<keyword evidence="3 12" id="KW-0479">Metal-binding</keyword>
<dbReference type="PROSITE" id="PS00114">
    <property type="entry name" value="PRPP_SYNTHASE"/>
    <property type="match status" value="1"/>
</dbReference>
<evidence type="ECO:0000256" key="11">
    <source>
        <dbReference type="ARBA" id="ARBA00061444"/>
    </source>
</evidence>
<dbReference type="GO" id="GO:0016301">
    <property type="term" value="F:kinase activity"/>
    <property type="evidence" value="ECO:0007669"/>
    <property type="project" value="UniProtKB-KW"/>
</dbReference>
<dbReference type="HAMAP" id="MF_00583_B">
    <property type="entry name" value="RibP_PPkinase_B"/>
    <property type="match status" value="1"/>
</dbReference>
<organism evidence="14 15">
    <name type="scientific">Marilutibacter alkalisoli</name>
    <dbReference type="NCBI Taxonomy" id="2591633"/>
    <lineage>
        <taxon>Bacteria</taxon>
        <taxon>Pseudomonadati</taxon>
        <taxon>Pseudomonadota</taxon>
        <taxon>Gammaproteobacteria</taxon>
        <taxon>Lysobacterales</taxon>
        <taxon>Lysobacteraceae</taxon>
        <taxon>Marilutibacter</taxon>
    </lineage>
</organism>
<dbReference type="Pfam" id="PF14572">
    <property type="entry name" value="Pribosyl_synth"/>
    <property type="match status" value="1"/>
</dbReference>
<keyword evidence="6 12" id="KW-0418">Kinase</keyword>
<dbReference type="GO" id="GO:0004749">
    <property type="term" value="F:ribose phosphate diphosphokinase activity"/>
    <property type="evidence" value="ECO:0007669"/>
    <property type="project" value="UniProtKB-UniRule"/>
</dbReference>
<dbReference type="GO" id="GO:0005524">
    <property type="term" value="F:ATP binding"/>
    <property type="evidence" value="ECO:0007669"/>
    <property type="project" value="UniProtKB-KW"/>
</dbReference>
<comment type="subunit">
    <text evidence="12">Homohexamer.</text>
</comment>
<keyword evidence="2 12" id="KW-0808">Transferase</keyword>
<dbReference type="FunFam" id="3.40.50.2020:FF:000001">
    <property type="entry name" value="Ribose-phosphate pyrophosphokinase"/>
    <property type="match status" value="1"/>
</dbReference>
<comment type="cofactor">
    <cofactor evidence="12">
        <name>Mg(2+)</name>
        <dbReference type="ChEBI" id="CHEBI:18420"/>
    </cofactor>
    <text evidence="12">Binds 2 Mg(2+) ions per subunit.</text>
</comment>
<dbReference type="GO" id="GO:0006164">
    <property type="term" value="P:purine nucleotide biosynthetic process"/>
    <property type="evidence" value="ECO:0007669"/>
    <property type="project" value="TreeGrafter"/>
</dbReference>
<sequence length="345" mass="37202">MPGLVVKRPAVQRPTVQRTPNRRSPIVQPDRNLLVFSGNANRPLAETVCKELGIRLGKALVGRFSDGEVQVEIEENVRRQEVFVIQPTCAPSAENLVELLVLIDALKRASASTVTAVVPYFGYARQDRRPRSSRVPITAKVAASMFSAVGTDRVLTVDLHADQIQGFFDLPVDNVYASPLLLADIWRAHGTDNLIVVSPDVGGVVRARAIAKRLDDADLAIIDKRRPRANVATVMNIIGDVEGKTCVLVDDIVDTAGTLCAAANALKAQGATKVVAYCTHPVLSGAAIDNVTRSQLDELVVTDTIPLTEAARATGRIRQLSVAELLAETIRRIAFGESVSSLYVD</sequence>
<evidence type="ECO:0000256" key="3">
    <source>
        <dbReference type="ARBA" id="ARBA00022723"/>
    </source>
</evidence>
<evidence type="ECO:0000256" key="7">
    <source>
        <dbReference type="ARBA" id="ARBA00022840"/>
    </source>
</evidence>
<dbReference type="OrthoDB" id="9777067at2"/>
<evidence type="ECO:0000256" key="6">
    <source>
        <dbReference type="ARBA" id="ARBA00022777"/>
    </source>
</evidence>
<dbReference type="Pfam" id="PF13793">
    <property type="entry name" value="Pribosyltran_N"/>
    <property type="match status" value="1"/>
</dbReference>
<comment type="function">
    <text evidence="10 12">Involved in the biosynthesis of the central metabolite phospho-alpha-D-ribosyl-1-pyrophosphate (PRPP) via the transfer of pyrophosphoryl group from ATP to 1-hydroxyl of ribose-5-phosphate (Rib-5-P).</text>
</comment>
<dbReference type="NCBIfam" id="TIGR01251">
    <property type="entry name" value="ribP_PPkin"/>
    <property type="match status" value="1"/>
</dbReference>
<keyword evidence="15" id="KW-1185">Reference proteome</keyword>
<name>A0A514BTJ9_9GAMM</name>
<reference evidence="14 15" key="1">
    <citation type="submission" date="2019-06" db="EMBL/GenBank/DDBJ databases">
        <title>Lysobacter alkalisoli sp. nov. isolated from saline-alkali soil.</title>
        <authorList>
            <person name="Sun J.-Q."/>
            <person name="Xu L."/>
        </authorList>
    </citation>
    <scope>NUCLEOTIDE SEQUENCE [LARGE SCALE GENOMIC DNA]</scope>
    <source>
        <strain evidence="14 15">SJ-36</strain>
    </source>
</reference>
<feature type="binding site" evidence="12">
    <location>
        <position position="200"/>
    </location>
    <ligand>
        <name>Mg(2+)</name>
        <dbReference type="ChEBI" id="CHEBI:18420"/>
    </ligand>
</feature>
<evidence type="ECO:0000259" key="13">
    <source>
        <dbReference type="Pfam" id="PF13793"/>
    </source>
</evidence>
<keyword evidence="4 12" id="KW-0545">Nucleotide biosynthesis</keyword>
<proteinExistence type="inferred from homology"/>
<dbReference type="EMBL" id="CP041242">
    <property type="protein sequence ID" value="QDH70710.1"/>
    <property type="molecule type" value="Genomic_DNA"/>
</dbReference>
<evidence type="ECO:0000256" key="10">
    <source>
        <dbReference type="ARBA" id="ARBA00054914"/>
    </source>
</evidence>
<feature type="binding site" evidence="12">
    <location>
        <begin position="125"/>
        <end position="126"/>
    </location>
    <ligand>
        <name>ATP</name>
        <dbReference type="ChEBI" id="CHEBI:30616"/>
    </ligand>
</feature>
<comment type="pathway">
    <text evidence="1 12">Metabolic intermediate biosynthesis; 5-phospho-alpha-D-ribose 1-diphosphate biosynthesis; 5-phospho-alpha-D-ribose 1-diphosphate from D-ribose 5-phosphate (route I): step 1/1.</text>
</comment>
<feature type="binding site" evidence="12">
    <location>
        <begin position="254"/>
        <end position="258"/>
    </location>
    <ligand>
        <name>D-ribose 5-phosphate</name>
        <dbReference type="ChEBI" id="CHEBI:78346"/>
    </ligand>
</feature>
<protein>
    <recommendedName>
        <fullName evidence="12">Ribose-phosphate pyrophosphokinase</fullName>
        <shortName evidence="12">RPPK</shortName>
        <ecNumber evidence="12">2.7.6.1</ecNumber>
    </recommendedName>
    <alternativeName>
        <fullName evidence="12">5-phospho-D-ribosyl alpha-1-diphosphate synthase</fullName>
    </alternativeName>
    <alternativeName>
        <fullName evidence="12">Phosphoribosyl diphosphate synthase</fullName>
    </alternativeName>
    <alternativeName>
        <fullName evidence="12">Phosphoribosyl pyrophosphate synthase</fullName>
        <shortName evidence="12">P-Rib-PP synthase</shortName>
        <shortName evidence="12">PRPP synthase</shortName>
        <shortName evidence="12">PRPPase</shortName>
    </alternativeName>
</protein>
<feature type="domain" description="Ribose-phosphate pyrophosphokinase N-terminal" evidence="13">
    <location>
        <begin position="34"/>
        <end position="150"/>
    </location>
</feature>
<feature type="binding site" evidence="12">
    <location>
        <position position="226"/>
    </location>
    <ligand>
        <name>D-ribose 5-phosphate</name>
        <dbReference type="ChEBI" id="CHEBI:78346"/>
    </ligand>
</feature>
<evidence type="ECO:0000256" key="1">
    <source>
        <dbReference type="ARBA" id="ARBA00004996"/>
    </source>
</evidence>
<gene>
    <name evidence="12" type="primary">prs</name>
    <name evidence="14" type="ORF">FKV23_11930</name>
</gene>
<dbReference type="InterPro" id="IPR037515">
    <property type="entry name" value="Rib-P_diPkinase_bac"/>
</dbReference>
<keyword evidence="7 12" id="KW-0067">ATP-binding</keyword>
<dbReference type="PANTHER" id="PTHR10210:SF41">
    <property type="entry name" value="RIBOSE-PHOSPHATE PYROPHOSPHOKINASE 1, CHLOROPLASTIC"/>
    <property type="match status" value="1"/>
</dbReference>
<keyword evidence="8 12" id="KW-0460">Magnesium</keyword>
<accession>A0A514BTJ9</accession>
<dbReference type="Proteomes" id="UP000317199">
    <property type="component" value="Chromosome"/>
</dbReference>
<evidence type="ECO:0000256" key="5">
    <source>
        <dbReference type="ARBA" id="ARBA00022741"/>
    </source>
</evidence>
<dbReference type="InterPro" id="IPR029057">
    <property type="entry name" value="PRTase-like"/>
</dbReference>
<evidence type="ECO:0000256" key="4">
    <source>
        <dbReference type="ARBA" id="ARBA00022727"/>
    </source>
</evidence>
<dbReference type="GO" id="GO:0000287">
    <property type="term" value="F:magnesium ion binding"/>
    <property type="evidence" value="ECO:0007669"/>
    <property type="project" value="UniProtKB-UniRule"/>
</dbReference>
<evidence type="ECO:0000313" key="15">
    <source>
        <dbReference type="Proteomes" id="UP000317199"/>
    </source>
</evidence>
<keyword evidence="12" id="KW-0963">Cytoplasm</keyword>
<dbReference type="SMART" id="SM01400">
    <property type="entry name" value="Pribosyltran_N"/>
    <property type="match status" value="1"/>
</dbReference>
<evidence type="ECO:0000256" key="8">
    <source>
        <dbReference type="ARBA" id="ARBA00022842"/>
    </source>
</evidence>
<dbReference type="NCBIfam" id="NF003428">
    <property type="entry name" value="PRK04923.1"/>
    <property type="match status" value="1"/>
</dbReference>
<dbReference type="GO" id="GO:0002189">
    <property type="term" value="C:ribose phosphate diphosphokinase complex"/>
    <property type="evidence" value="ECO:0007669"/>
    <property type="project" value="TreeGrafter"/>
</dbReference>
<evidence type="ECO:0000256" key="2">
    <source>
        <dbReference type="ARBA" id="ARBA00022679"/>
    </source>
</evidence>
<dbReference type="InterPro" id="IPR005946">
    <property type="entry name" value="Rib-P_diPkinase"/>
</dbReference>
<evidence type="ECO:0000256" key="12">
    <source>
        <dbReference type="HAMAP-Rule" id="MF_00583"/>
    </source>
</evidence>
<dbReference type="InterPro" id="IPR000836">
    <property type="entry name" value="PRTase_dom"/>
</dbReference>
<feature type="binding site" evidence="12">
    <location>
        <begin position="66"/>
        <end position="68"/>
    </location>
    <ligand>
        <name>ATP</name>
        <dbReference type="ChEBI" id="CHEBI:30616"/>
    </ligand>
</feature>
<feature type="binding site" evidence="12">
    <location>
        <position position="250"/>
    </location>
    <ligand>
        <name>D-ribose 5-phosphate</name>
        <dbReference type="ChEBI" id="CHEBI:78346"/>
    </ligand>
</feature>
<dbReference type="GO" id="GO:0009156">
    <property type="term" value="P:ribonucleoside monophosphate biosynthetic process"/>
    <property type="evidence" value="ECO:0007669"/>
    <property type="project" value="InterPro"/>
</dbReference>
<dbReference type="InterPro" id="IPR000842">
    <property type="entry name" value="PRib_PP_synth_CS"/>
</dbReference>
<feature type="binding site" evidence="12">
    <location>
        <position position="160"/>
    </location>
    <ligand>
        <name>Mg(2+)</name>
        <dbReference type="ChEBI" id="CHEBI:18420"/>
    </ligand>
</feature>
<dbReference type="AlphaFoldDB" id="A0A514BTJ9"/>
<dbReference type="UniPathway" id="UPA00087">
    <property type="reaction ID" value="UER00172"/>
</dbReference>
<dbReference type="GO" id="GO:0005737">
    <property type="term" value="C:cytoplasm"/>
    <property type="evidence" value="ECO:0007669"/>
    <property type="project" value="UniProtKB-SubCell"/>
</dbReference>
<dbReference type="NCBIfam" id="NF002320">
    <property type="entry name" value="PRK01259.1"/>
    <property type="match status" value="1"/>
</dbReference>
<dbReference type="EC" id="2.7.6.1" evidence="12"/>
<dbReference type="InterPro" id="IPR029099">
    <property type="entry name" value="Pribosyltran_N"/>
</dbReference>
<dbReference type="GO" id="GO:0006015">
    <property type="term" value="P:5-phosphoribose 1-diphosphate biosynthetic process"/>
    <property type="evidence" value="ECO:0007669"/>
    <property type="project" value="UniProtKB-UniRule"/>
</dbReference>
<dbReference type="CDD" id="cd06223">
    <property type="entry name" value="PRTases_typeI"/>
    <property type="match status" value="1"/>
</dbReference>